<keyword evidence="4" id="KW-0732">Signal</keyword>
<dbReference type="Gene3D" id="2.20.100.10">
    <property type="entry name" value="Thrombospondin type-1 (TSP1) repeat"/>
    <property type="match status" value="1"/>
</dbReference>
<dbReference type="PROSITE" id="PS01208">
    <property type="entry name" value="VWFC_1"/>
    <property type="match status" value="1"/>
</dbReference>
<dbReference type="Pfam" id="PF00219">
    <property type="entry name" value="IGFBP"/>
    <property type="match status" value="1"/>
</dbReference>
<accession>A0ABV0X1N0</accession>
<dbReference type="Proteomes" id="UP001444071">
    <property type="component" value="Unassembled WGS sequence"/>
</dbReference>
<evidence type="ECO:0000259" key="8">
    <source>
        <dbReference type="PROSITE" id="PS50184"/>
    </source>
</evidence>
<comment type="caution">
    <text evidence="10">The sequence shown here is derived from an EMBL/GenBank/DDBJ whole genome shotgun (WGS) entry which is preliminary data.</text>
</comment>
<dbReference type="InterPro" id="IPR009030">
    <property type="entry name" value="Growth_fac_rcpt_cys_sf"/>
</dbReference>
<protein>
    <recommendedName>
        <fullName evidence="12">Connective tissue growth factor</fullName>
    </recommendedName>
</protein>
<comment type="subcellular location">
    <subcellularLocation>
        <location evidence="1">Secreted</location>
    </subcellularLocation>
</comment>
<dbReference type="InterPro" id="IPR036383">
    <property type="entry name" value="TSP1_rpt_sf"/>
</dbReference>
<evidence type="ECO:0000256" key="4">
    <source>
        <dbReference type="ARBA" id="ARBA00022729"/>
    </source>
</evidence>
<dbReference type="InterPro" id="IPR000884">
    <property type="entry name" value="TSP1_rpt"/>
</dbReference>
<dbReference type="Pfam" id="PF00007">
    <property type="entry name" value="Cys_knot"/>
    <property type="match status" value="1"/>
</dbReference>
<dbReference type="PROSITE" id="PS51323">
    <property type="entry name" value="IGFBP_N_2"/>
    <property type="match status" value="1"/>
</dbReference>
<dbReference type="SMART" id="SM00214">
    <property type="entry name" value="VWC"/>
    <property type="match status" value="1"/>
</dbReference>
<dbReference type="InterPro" id="IPR006207">
    <property type="entry name" value="Cys_knot_C"/>
</dbReference>
<dbReference type="InterPro" id="IPR001007">
    <property type="entry name" value="VWF_dom"/>
</dbReference>
<keyword evidence="5" id="KW-1015">Disulfide bond</keyword>
<dbReference type="Pfam" id="PF00093">
    <property type="entry name" value="VWC"/>
    <property type="match status" value="1"/>
</dbReference>
<dbReference type="InterPro" id="IPR050941">
    <property type="entry name" value="CCN"/>
</dbReference>
<dbReference type="InterPro" id="IPR000867">
    <property type="entry name" value="IGFBP-like"/>
</dbReference>
<evidence type="ECO:0000313" key="11">
    <source>
        <dbReference type="Proteomes" id="UP001444071"/>
    </source>
</evidence>
<evidence type="ECO:0000259" key="9">
    <source>
        <dbReference type="PROSITE" id="PS51323"/>
    </source>
</evidence>
<evidence type="ECO:0000256" key="5">
    <source>
        <dbReference type="ARBA" id="ARBA00023157"/>
    </source>
</evidence>
<proteinExistence type="inferred from homology"/>
<dbReference type="PROSITE" id="PS01225">
    <property type="entry name" value="CTCK_2"/>
    <property type="match status" value="1"/>
</dbReference>
<keyword evidence="3" id="KW-0964">Secreted</keyword>
<dbReference type="PROSITE" id="PS50092">
    <property type="entry name" value="TSP1"/>
    <property type="match status" value="1"/>
</dbReference>
<dbReference type="EMBL" id="JAHRIM010081259">
    <property type="protein sequence ID" value="MEQ2275270.1"/>
    <property type="molecule type" value="Genomic_DNA"/>
</dbReference>
<feature type="domain" description="CTCK" evidence="7">
    <location>
        <begin position="336"/>
        <end position="410"/>
    </location>
</feature>
<keyword evidence="11" id="KW-1185">Reference proteome</keyword>
<evidence type="ECO:0000256" key="6">
    <source>
        <dbReference type="PROSITE-ProRule" id="PRU00039"/>
    </source>
</evidence>
<evidence type="ECO:0000256" key="2">
    <source>
        <dbReference type="ARBA" id="ARBA00008125"/>
    </source>
</evidence>
<dbReference type="SUPFAM" id="SSF57184">
    <property type="entry name" value="Growth factor receptor domain"/>
    <property type="match status" value="1"/>
</dbReference>
<dbReference type="Pfam" id="PF19035">
    <property type="entry name" value="TSP1_CCN"/>
    <property type="match status" value="1"/>
</dbReference>
<dbReference type="PROSITE" id="PS50184">
    <property type="entry name" value="VWFC_2"/>
    <property type="match status" value="1"/>
</dbReference>
<organism evidence="10 11">
    <name type="scientific">Xenotaenia resolanae</name>
    <dbReference type="NCBI Taxonomy" id="208358"/>
    <lineage>
        <taxon>Eukaryota</taxon>
        <taxon>Metazoa</taxon>
        <taxon>Chordata</taxon>
        <taxon>Craniata</taxon>
        <taxon>Vertebrata</taxon>
        <taxon>Euteleostomi</taxon>
        <taxon>Actinopterygii</taxon>
        <taxon>Neopterygii</taxon>
        <taxon>Teleostei</taxon>
        <taxon>Neoteleostei</taxon>
        <taxon>Acanthomorphata</taxon>
        <taxon>Ovalentaria</taxon>
        <taxon>Atherinomorphae</taxon>
        <taxon>Cyprinodontiformes</taxon>
        <taxon>Goodeidae</taxon>
        <taxon>Xenotaenia</taxon>
    </lineage>
</organism>
<dbReference type="PANTHER" id="PTHR11348">
    <property type="entry name" value="CONNECTIVE TISSUE GROWTH FACTOR-RELATED"/>
    <property type="match status" value="1"/>
</dbReference>
<sequence length="424" mass="47016">MEAKDMLIPHPSQRIKKQRFISAFLKDTSAYYWSPDFINVSRHENEPLADSSTGCTNPSHSLQQDRLSCIRNKMDRLDHCVITLGVLIHVATQVMCQLCDRPCVCPKFDPQCPVGVPLVTDGCRCCQVCARQQGKPCTEMLPCDRQKGLQCDFSASFPGDPGVCVSTKDLSCEVNGITYLDGQSFQPSCDSYCHCRGGGVMCVPACPLTAHLPTPDCPSPQFVQLPGKCCREWVCENLDNTVIQDAITAMRPGQLWPTMPRSNLLKKLVSPASTCIEQSTQWSACSQSCGAGVSTRVSNQNPACRLQMETRLCKVRPCRDVQSGPRRPTRGQHGWCKASYRSPGPIRLVHQGCYSTRAYQLQYCGQCTDSRCCTPHQTSTAQVTFRCPTGRLLQRAVMMIHSCVCHNNCPYASYTNPALWAQRP</sequence>
<dbReference type="SMART" id="SM00121">
    <property type="entry name" value="IB"/>
    <property type="match status" value="1"/>
</dbReference>
<dbReference type="PROSITE" id="PS01185">
    <property type="entry name" value="CTCK_1"/>
    <property type="match status" value="1"/>
</dbReference>
<evidence type="ECO:0008006" key="12">
    <source>
        <dbReference type="Google" id="ProtNLM"/>
    </source>
</evidence>
<comment type="caution">
    <text evidence="6">Lacks conserved residue(s) required for the propagation of feature annotation.</text>
</comment>
<dbReference type="SMART" id="SM00209">
    <property type="entry name" value="TSP1"/>
    <property type="match status" value="1"/>
</dbReference>
<evidence type="ECO:0000256" key="3">
    <source>
        <dbReference type="ARBA" id="ARBA00022525"/>
    </source>
</evidence>
<feature type="domain" description="VWFC" evidence="8">
    <location>
        <begin position="170"/>
        <end position="236"/>
    </location>
</feature>
<feature type="domain" description="IGFBP N-terminal" evidence="9">
    <location>
        <begin position="91"/>
        <end position="167"/>
    </location>
</feature>
<name>A0ABV0X1N0_9TELE</name>
<reference evidence="10 11" key="1">
    <citation type="submission" date="2021-06" db="EMBL/GenBank/DDBJ databases">
        <authorList>
            <person name="Palmer J.M."/>
        </authorList>
    </citation>
    <scope>NUCLEOTIDE SEQUENCE [LARGE SCALE GENOMIC DNA]</scope>
    <source>
        <strain evidence="10 11">XR_2019</strain>
        <tissue evidence="10">Muscle</tissue>
    </source>
</reference>
<gene>
    <name evidence="10" type="ORF">XENORESO_001123</name>
</gene>
<comment type="similarity">
    <text evidence="2">Belongs to the CCN family.</text>
</comment>
<evidence type="ECO:0000256" key="1">
    <source>
        <dbReference type="ARBA" id="ARBA00004613"/>
    </source>
</evidence>
<dbReference type="SMART" id="SM00041">
    <property type="entry name" value="CT"/>
    <property type="match status" value="1"/>
</dbReference>
<dbReference type="InterPro" id="IPR006208">
    <property type="entry name" value="Glyco_hormone_CN"/>
</dbReference>
<dbReference type="PANTHER" id="PTHR11348:SF22">
    <property type="entry name" value="CCN FAMILY MEMBER 5"/>
    <property type="match status" value="1"/>
</dbReference>
<evidence type="ECO:0000259" key="7">
    <source>
        <dbReference type="PROSITE" id="PS01225"/>
    </source>
</evidence>
<dbReference type="InterPro" id="IPR043973">
    <property type="entry name" value="TSP1_CCN"/>
</dbReference>
<evidence type="ECO:0000313" key="10">
    <source>
        <dbReference type="EMBL" id="MEQ2275270.1"/>
    </source>
</evidence>